<dbReference type="EMBL" id="JAGGLM010000007">
    <property type="protein sequence ID" value="MBP2032809.1"/>
    <property type="molecule type" value="Genomic_DNA"/>
</dbReference>
<evidence type="ECO:0000313" key="3">
    <source>
        <dbReference type="Proteomes" id="UP001519307"/>
    </source>
</evidence>
<feature type="compositionally biased region" description="Polar residues" evidence="1">
    <location>
        <begin position="1"/>
        <end position="22"/>
    </location>
</feature>
<feature type="compositionally biased region" description="Polar residues" evidence="1">
    <location>
        <begin position="40"/>
        <end position="56"/>
    </location>
</feature>
<keyword evidence="3" id="KW-1185">Reference proteome</keyword>
<name>A0ABS4KRZ1_9CLOT</name>
<dbReference type="Proteomes" id="UP001519307">
    <property type="component" value="Unassembled WGS sequence"/>
</dbReference>
<organism evidence="2 3">
    <name type="scientific">Clostridium algifaecis</name>
    <dbReference type="NCBI Taxonomy" id="1472040"/>
    <lineage>
        <taxon>Bacteria</taxon>
        <taxon>Bacillati</taxon>
        <taxon>Bacillota</taxon>
        <taxon>Clostridia</taxon>
        <taxon>Eubacteriales</taxon>
        <taxon>Clostridiaceae</taxon>
        <taxon>Clostridium</taxon>
    </lineage>
</organism>
<sequence>MINSISNNHIMQNIATNTTVSSKAAEEANESPSEKIAEANKQNTQSSSMHIINSYA</sequence>
<proteinExistence type="predicted"/>
<feature type="region of interest" description="Disordered" evidence="1">
    <location>
        <begin position="1"/>
        <end position="56"/>
    </location>
</feature>
<evidence type="ECO:0000313" key="2">
    <source>
        <dbReference type="EMBL" id="MBP2032809.1"/>
    </source>
</evidence>
<protein>
    <submittedName>
        <fullName evidence="2">Uncharacterized protein</fullName>
    </submittedName>
</protein>
<dbReference type="RefSeq" id="WP_209701972.1">
    <property type="nucleotide sequence ID" value="NZ_JAGGLM010000007.1"/>
</dbReference>
<gene>
    <name evidence="2" type="ORF">J2Z42_001483</name>
</gene>
<accession>A0ABS4KRZ1</accession>
<comment type="caution">
    <text evidence="2">The sequence shown here is derived from an EMBL/GenBank/DDBJ whole genome shotgun (WGS) entry which is preliminary data.</text>
</comment>
<reference evidence="2 3" key="1">
    <citation type="submission" date="2021-03" db="EMBL/GenBank/DDBJ databases">
        <title>Genomic Encyclopedia of Type Strains, Phase IV (KMG-IV): sequencing the most valuable type-strain genomes for metagenomic binning, comparative biology and taxonomic classification.</title>
        <authorList>
            <person name="Goeker M."/>
        </authorList>
    </citation>
    <scope>NUCLEOTIDE SEQUENCE [LARGE SCALE GENOMIC DNA]</scope>
    <source>
        <strain evidence="2 3">DSM 28783</strain>
    </source>
</reference>
<evidence type="ECO:0000256" key="1">
    <source>
        <dbReference type="SAM" id="MobiDB-lite"/>
    </source>
</evidence>